<sequence length="382" mass="42069">MDQAAKGATALEAGKFAEAIKLYSAAIAVNPNAVDYYIKRSTALQRSSPPDYSAALNDAEHAIILAIKRARKELIAQAQLRRAIVLFGLERYADTEFVLGIVKRLDPKDKLLAIWEMKLAPKLRDLPADDLRAKRTVEEIPSPQQPTQSTQPESKSSTLQTPQAEQKDSQAHAPAAKIRHDWYQSSDTVYFTLLAKGVPNDQAQVEISEQSISISFPTITGATFEYTLDPLFAFISPASSSYNITPSKVELTLKKSFPGQKWPSLDGSATDAAPITSSSTQNPVRQPVVSDKPPSYPSSSKHGPKDWDHDDTFDVDSDDEGDDINKFFKHLYKGADPDVRRAMVKSYQESNGTALSTNWGEVGKGQVETLPPEGMEAKKWNE</sequence>
<proteinExistence type="inferred from homology"/>
<evidence type="ECO:0000259" key="4">
    <source>
        <dbReference type="PROSITE" id="PS51203"/>
    </source>
</evidence>
<evidence type="ECO:0000259" key="3">
    <source>
        <dbReference type="PROSITE" id="PS51048"/>
    </source>
</evidence>
<feature type="domain" description="SGS" evidence="3">
    <location>
        <begin position="295"/>
        <end position="382"/>
    </location>
</feature>
<dbReference type="OrthoDB" id="1898560at2759"/>
<dbReference type="GO" id="GO:0051087">
    <property type="term" value="F:protein-folding chaperone binding"/>
    <property type="evidence" value="ECO:0007669"/>
    <property type="project" value="InterPro"/>
</dbReference>
<dbReference type="PROSITE" id="PS51048">
    <property type="entry name" value="SGS"/>
    <property type="match status" value="1"/>
</dbReference>
<reference evidence="7" key="2">
    <citation type="submission" date="2020-04" db="EMBL/GenBank/DDBJ databases">
        <authorList>
            <consortium name="NCBI Genome Project"/>
        </authorList>
    </citation>
    <scope>NUCLEOTIDE SEQUENCE</scope>
    <source>
        <strain evidence="7">CBS 781.70</strain>
    </source>
</reference>
<dbReference type="Gene3D" id="2.60.40.790">
    <property type="match status" value="1"/>
</dbReference>
<dbReference type="CDD" id="cd06466">
    <property type="entry name" value="p23_CS_SGT1_like"/>
    <property type="match status" value="1"/>
</dbReference>
<dbReference type="PROSITE" id="PS51203">
    <property type="entry name" value="CS"/>
    <property type="match status" value="1"/>
</dbReference>
<dbReference type="Pfam" id="PF05002">
    <property type="entry name" value="SGS"/>
    <property type="match status" value="1"/>
</dbReference>
<organism evidence="5">
    <name type="scientific">Eremomyces bilateralis CBS 781.70</name>
    <dbReference type="NCBI Taxonomy" id="1392243"/>
    <lineage>
        <taxon>Eukaryota</taxon>
        <taxon>Fungi</taxon>
        <taxon>Dikarya</taxon>
        <taxon>Ascomycota</taxon>
        <taxon>Pezizomycotina</taxon>
        <taxon>Dothideomycetes</taxon>
        <taxon>Dothideomycetes incertae sedis</taxon>
        <taxon>Eremomycetales</taxon>
        <taxon>Eremomycetaceae</taxon>
        <taxon>Eremomyces</taxon>
    </lineage>
</organism>
<name>A0A6G1GHX7_9PEZI</name>
<protein>
    <submittedName>
        <fullName evidence="5 7">SGS-domain-containing protein</fullName>
    </submittedName>
</protein>
<dbReference type="GeneID" id="54416447"/>
<feature type="domain" description="CS" evidence="4">
    <location>
        <begin position="175"/>
        <end position="266"/>
    </location>
</feature>
<dbReference type="InterPro" id="IPR044563">
    <property type="entry name" value="Sgt1-like"/>
</dbReference>
<evidence type="ECO:0000313" key="5">
    <source>
        <dbReference type="EMBL" id="KAF1817556.1"/>
    </source>
</evidence>
<accession>A0A6G1GHX7</accession>
<evidence type="ECO:0000256" key="1">
    <source>
        <dbReference type="ARBA" id="ARBA00008509"/>
    </source>
</evidence>
<dbReference type="RefSeq" id="XP_033539187.1">
    <property type="nucleotide sequence ID" value="XM_033675877.1"/>
</dbReference>
<feature type="compositionally biased region" description="Low complexity" evidence="2">
    <location>
        <begin position="287"/>
        <end position="301"/>
    </location>
</feature>
<keyword evidence="6" id="KW-1185">Reference proteome</keyword>
<reference evidence="5 7" key="1">
    <citation type="submission" date="2020-01" db="EMBL/GenBank/DDBJ databases">
        <authorList>
            <consortium name="DOE Joint Genome Institute"/>
            <person name="Haridas S."/>
            <person name="Albert R."/>
            <person name="Binder M."/>
            <person name="Bloem J."/>
            <person name="Labutti K."/>
            <person name="Salamov A."/>
            <person name="Andreopoulos B."/>
            <person name="Baker S.E."/>
            <person name="Barry K."/>
            <person name="Bills G."/>
            <person name="Bluhm B.H."/>
            <person name="Cannon C."/>
            <person name="Castanera R."/>
            <person name="Culley D.E."/>
            <person name="Daum C."/>
            <person name="Ezra D."/>
            <person name="Gonzalez J.B."/>
            <person name="Henrissat B."/>
            <person name="Kuo A."/>
            <person name="Liang C."/>
            <person name="Lipzen A."/>
            <person name="Lutzoni F."/>
            <person name="Magnuson J."/>
            <person name="Mondo S."/>
            <person name="Nolan M."/>
            <person name="Ohm R."/>
            <person name="Pangilinan J."/>
            <person name="Park H.-J."/>
            <person name="Ramirez L."/>
            <person name="Alfaro M."/>
            <person name="Sun H."/>
            <person name="Tritt A."/>
            <person name="Yoshinaga Y."/>
            <person name="Zwiers L.-H."/>
            <person name="Turgeon B.G."/>
            <person name="Goodwin S.B."/>
            <person name="Spatafora J.W."/>
            <person name="Crous P.W."/>
            <person name="Grigoriev I.V."/>
        </authorList>
    </citation>
    <scope>NUCLEOTIDE SEQUENCE</scope>
    <source>
        <strain evidence="5 7">CBS 781.70</strain>
    </source>
</reference>
<evidence type="ECO:0000313" key="6">
    <source>
        <dbReference type="Proteomes" id="UP000504638"/>
    </source>
</evidence>
<dbReference type="InterPro" id="IPR011990">
    <property type="entry name" value="TPR-like_helical_dom_sf"/>
</dbReference>
<reference evidence="7" key="3">
    <citation type="submission" date="2025-04" db="UniProtKB">
        <authorList>
            <consortium name="RefSeq"/>
        </authorList>
    </citation>
    <scope>IDENTIFICATION</scope>
    <source>
        <strain evidence="7">CBS 781.70</strain>
    </source>
</reference>
<feature type="compositionally biased region" description="Low complexity" evidence="2">
    <location>
        <begin position="141"/>
        <end position="158"/>
    </location>
</feature>
<dbReference type="SUPFAM" id="SSF48452">
    <property type="entry name" value="TPR-like"/>
    <property type="match status" value="1"/>
</dbReference>
<dbReference type="Gene3D" id="1.25.40.10">
    <property type="entry name" value="Tetratricopeptide repeat domain"/>
    <property type="match status" value="1"/>
</dbReference>
<evidence type="ECO:0000256" key="2">
    <source>
        <dbReference type="SAM" id="MobiDB-lite"/>
    </source>
</evidence>
<gene>
    <name evidence="5 7" type="ORF">P152DRAFT_387219</name>
</gene>
<feature type="region of interest" description="Disordered" evidence="2">
    <location>
        <begin position="354"/>
        <end position="382"/>
    </location>
</feature>
<dbReference type="AlphaFoldDB" id="A0A6G1GHX7"/>
<dbReference type="InterPro" id="IPR008978">
    <property type="entry name" value="HSP20-like_chaperone"/>
</dbReference>
<dbReference type="PANTHER" id="PTHR45862">
    <property type="entry name" value="PROTEIN SGT1 HOMOLOG"/>
    <property type="match status" value="1"/>
</dbReference>
<dbReference type="Proteomes" id="UP000504638">
    <property type="component" value="Unplaced"/>
</dbReference>
<evidence type="ECO:0000313" key="7">
    <source>
        <dbReference type="RefSeq" id="XP_033539187.1"/>
    </source>
</evidence>
<dbReference type="SUPFAM" id="SSF49764">
    <property type="entry name" value="HSP20-like chaperones"/>
    <property type="match status" value="1"/>
</dbReference>
<dbReference type="InterPro" id="IPR007052">
    <property type="entry name" value="CS_dom"/>
</dbReference>
<feature type="compositionally biased region" description="Basic and acidic residues" evidence="2">
    <location>
        <begin position="303"/>
        <end position="312"/>
    </location>
</feature>
<feature type="compositionally biased region" description="Polar residues" evidence="2">
    <location>
        <begin position="275"/>
        <end position="284"/>
    </location>
</feature>
<dbReference type="Pfam" id="PF04969">
    <property type="entry name" value="CS"/>
    <property type="match status" value="1"/>
</dbReference>
<dbReference type="EMBL" id="ML975149">
    <property type="protein sequence ID" value="KAF1817556.1"/>
    <property type="molecule type" value="Genomic_DNA"/>
</dbReference>
<feature type="region of interest" description="Disordered" evidence="2">
    <location>
        <begin position="260"/>
        <end position="318"/>
    </location>
</feature>
<dbReference type="InterPro" id="IPR007699">
    <property type="entry name" value="SGS_dom"/>
</dbReference>
<comment type="similarity">
    <text evidence="1">Belongs to the SGT1 family.</text>
</comment>
<feature type="region of interest" description="Disordered" evidence="2">
    <location>
        <begin position="137"/>
        <end position="176"/>
    </location>
</feature>